<name>A0A2R3IM42_9PSED</name>
<protein>
    <recommendedName>
        <fullName evidence="3">DUF3383 domain-containing protein</fullName>
    </recommendedName>
</protein>
<proteinExistence type="predicted"/>
<keyword evidence="2" id="KW-1185">Reference proteome</keyword>
<dbReference type="RefSeq" id="WP_058135607.1">
    <property type="nucleotide sequence ID" value="NZ_CP027169.1"/>
</dbReference>
<gene>
    <name evidence="1" type="ORF">CSB93_5825</name>
</gene>
<dbReference type="EMBL" id="CP027169">
    <property type="protein sequence ID" value="AVK02996.1"/>
    <property type="molecule type" value="Genomic_DNA"/>
</dbReference>
<sequence length="499" mass="52956">MSLPLSQIVNVQLNVTPTSSPRRDFGLFALFTPEAGTVFVDASTLYISCASQADVEAAFGSHSETAAASRPFFAQSPRPRQMIVARWLKSARSLPALKAALAGAPLGASLAQLKGIADGQLSLSVDGARVDVSGLDFSEAADFPAVAATLKAKLAAQALDCRYDEVAGRFILEASAAGSGKSIGYVENRMLPGTYLGALLRLEEGMAQKVAGRDALDLPAQSLGEAFAALSDVNPGWYAASVAAALSDAQILEASAWVLAADKKIFAVTTRNAAHLEPVSGNPFQQLRDRQSYRTVAVYDKNDAYAANSWLARALAVNFAANNSTLTMKFKQLPGISADSLTLSEADKCRKLGINFYTYFDDSAMVAEGTVVGGRFFDEVHILDWYVDAVQKEVFATLYGSASKIPLTDAGVARLLAAVRKVCREGVNNGAFAPGVWSGDGFGNLASGERLDEGFYVWADSVDNLSTSDRELRKAPPIQVALKMAGAVHSVDVLVNFTR</sequence>
<dbReference type="Proteomes" id="UP000238390">
    <property type="component" value="Chromosome"/>
</dbReference>
<dbReference type="Pfam" id="PF11863">
    <property type="entry name" value="DUF3383"/>
    <property type="match status" value="1"/>
</dbReference>
<reference evidence="1 2" key="1">
    <citation type="submission" date="2018-02" db="EMBL/GenBank/DDBJ databases">
        <title>FDA/CDC Antimicrobial Resistant Isolate Bank Genome Sequencing.</title>
        <authorList>
            <person name="Benahmed F.H."/>
            <person name="Lutgring J.D."/>
            <person name="Yoo B."/>
            <person name="Machado M."/>
            <person name="Brown A."/>
            <person name="McAllister G."/>
            <person name="Perry A."/>
            <person name="Halpin A.L."/>
            <person name="Vavikolanu K."/>
            <person name="Ott S."/>
            <person name="Zhao X."/>
            <person name="Tallon L.J."/>
            <person name="Sadzewicz L."/>
            <person name="Aluvathingal J."/>
            <person name="Nadendla S."/>
            <person name="Voskania-kordi A."/>
            <person name="Simonyan V."/>
            <person name="Patel J."/>
            <person name="Shawar R.M."/>
        </authorList>
    </citation>
    <scope>NUCLEOTIDE SEQUENCE [LARGE SCALE GENOMIC DNA]</scope>
    <source>
        <strain evidence="1 2">AR_0356</strain>
    </source>
</reference>
<accession>A0A2R3IM42</accession>
<dbReference type="InterPro" id="IPR021808">
    <property type="entry name" value="DUF3383"/>
</dbReference>
<evidence type="ECO:0000313" key="2">
    <source>
        <dbReference type="Proteomes" id="UP000238390"/>
    </source>
</evidence>
<dbReference type="AlphaFoldDB" id="A0A2R3IM42"/>
<evidence type="ECO:0000313" key="1">
    <source>
        <dbReference type="EMBL" id="AVK02996.1"/>
    </source>
</evidence>
<evidence type="ECO:0008006" key="3">
    <source>
        <dbReference type="Google" id="ProtNLM"/>
    </source>
</evidence>
<organism evidence="1 2">
    <name type="scientific">Pseudomonas paraeruginosa</name>
    <dbReference type="NCBI Taxonomy" id="2994495"/>
    <lineage>
        <taxon>Bacteria</taxon>
        <taxon>Pseudomonadati</taxon>
        <taxon>Pseudomonadota</taxon>
        <taxon>Gammaproteobacteria</taxon>
        <taxon>Pseudomonadales</taxon>
        <taxon>Pseudomonadaceae</taxon>
        <taxon>Pseudomonas</taxon>
    </lineage>
</organism>